<dbReference type="EMBL" id="JABSTV010001250">
    <property type="protein sequence ID" value="KAH7956154.1"/>
    <property type="molecule type" value="Genomic_DNA"/>
</dbReference>
<sequence>MEPNDLTKAWTQGCGPFDALRAVNEPCVASSTTATPKNLSTKNKSGHILCRDSRAMILRCYTYWRDKDRERTVEETCKFVGEMLGVSGRTVFRVRKEAQAGELSTPSRKRSRNAQKTQREVTESAKRVGALRDLVDLLRLESAS</sequence>
<protein>
    <submittedName>
        <fullName evidence="2">Uncharacterized protein</fullName>
    </submittedName>
</protein>
<accession>A0A9D4PUR5</accession>
<name>A0A9D4PUR5_RHISA</name>
<evidence type="ECO:0000256" key="1">
    <source>
        <dbReference type="SAM" id="MobiDB-lite"/>
    </source>
</evidence>
<gene>
    <name evidence="2" type="ORF">HPB52_006512</name>
</gene>
<feature type="region of interest" description="Disordered" evidence="1">
    <location>
        <begin position="97"/>
        <end position="125"/>
    </location>
</feature>
<proteinExistence type="predicted"/>
<reference evidence="2" key="1">
    <citation type="journal article" date="2020" name="Cell">
        <title>Large-Scale Comparative Analyses of Tick Genomes Elucidate Their Genetic Diversity and Vector Capacities.</title>
        <authorList>
            <consortium name="Tick Genome and Microbiome Consortium (TIGMIC)"/>
            <person name="Jia N."/>
            <person name="Wang J."/>
            <person name="Shi W."/>
            <person name="Du L."/>
            <person name="Sun Y."/>
            <person name="Zhan W."/>
            <person name="Jiang J.F."/>
            <person name="Wang Q."/>
            <person name="Zhang B."/>
            <person name="Ji P."/>
            <person name="Bell-Sakyi L."/>
            <person name="Cui X.M."/>
            <person name="Yuan T.T."/>
            <person name="Jiang B.G."/>
            <person name="Yang W.F."/>
            <person name="Lam T.T."/>
            <person name="Chang Q.C."/>
            <person name="Ding S.J."/>
            <person name="Wang X.J."/>
            <person name="Zhu J.G."/>
            <person name="Ruan X.D."/>
            <person name="Zhao L."/>
            <person name="Wei J.T."/>
            <person name="Ye R.Z."/>
            <person name="Que T.C."/>
            <person name="Du C.H."/>
            <person name="Zhou Y.H."/>
            <person name="Cheng J.X."/>
            <person name="Dai P.F."/>
            <person name="Guo W.B."/>
            <person name="Han X.H."/>
            <person name="Huang E.J."/>
            <person name="Li L.F."/>
            <person name="Wei W."/>
            <person name="Gao Y.C."/>
            <person name="Liu J.Z."/>
            <person name="Shao H.Z."/>
            <person name="Wang X."/>
            <person name="Wang C.C."/>
            <person name="Yang T.C."/>
            <person name="Huo Q.B."/>
            <person name="Li W."/>
            <person name="Chen H.Y."/>
            <person name="Chen S.E."/>
            <person name="Zhou L.G."/>
            <person name="Ni X.B."/>
            <person name="Tian J.H."/>
            <person name="Sheng Y."/>
            <person name="Liu T."/>
            <person name="Pan Y.S."/>
            <person name="Xia L.Y."/>
            <person name="Li J."/>
            <person name="Zhao F."/>
            <person name="Cao W.C."/>
        </authorList>
    </citation>
    <scope>NUCLEOTIDE SEQUENCE</scope>
    <source>
        <strain evidence="2">Rsan-2018</strain>
    </source>
</reference>
<reference evidence="2" key="2">
    <citation type="submission" date="2021-09" db="EMBL/GenBank/DDBJ databases">
        <authorList>
            <person name="Jia N."/>
            <person name="Wang J."/>
            <person name="Shi W."/>
            <person name="Du L."/>
            <person name="Sun Y."/>
            <person name="Zhan W."/>
            <person name="Jiang J."/>
            <person name="Wang Q."/>
            <person name="Zhang B."/>
            <person name="Ji P."/>
            <person name="Sakyi L.B."/>
            <person name="Cui X."/>
            <person name="Yuan T."/>
            <person name="Jiang B."/>
            <person name="Yang W."/>
            <person name="Lam T.T.-Y."/>
            <person name="Chang Q."/>
            <person name="Ding S."/>
            <person name="Wang X."/>
            <person name="Zhu J."/>
            <person name="Ruan X."/>
            <person name="Zhao L."/>
            <person name="Wei J."/>
            <person name="Que T."/>
            <person name="Du C."/>
            <person name="Cheng J."/>
            <person name="Dai P."/>
            <person name="Han X."/>
            <person name="Huang E."/>
            <person name="Gao Y."/>
            <person name="Liu J."/>
            <person name="Shao H."/>
            <person name="Ye R."/>
            <person name="Li L."/>
            <person name="Wei W."/>
            <person name="Wang X."/>
            <person name="Wang C."/>
            <person name="Huo Q."/>
            <person name="Li W."/>
            <person name="Guo W."/>
            <person name="Chen H."/>
            <person name="Chen S."/>
            <person name="Zhou L."/>
            <person name="Zhou L."/>
            <person name="Ni X."/>
            <person name="Tian J."/>
            <person name="Zhou Y."/>
            <person name="Sheng Y."/>
            <person name="Liu T."/>
            <person name="Pan Y."/>
            <person name="Xia L."/>
            <person name="Li J."/>
            <person name="Zhao F."/>
            <person name="Cao W."/>
        </authorList>
    </citation>
    <scope>NUCLEOTIDE SEQUENCE</scope>
    <source>
        <strain evidence="2">Rsan-2018</strain>
        <tissue evidence="2">Larvae</tissue>
    </source>
</reference>
<evidence type="ECO:0000313" key="2">
    <source>
        <dbReference type="EMBL" id="KAH7956154.1"/>
    </source>
</evidence>
<dbReference type="Proteomes" id="UP000821837">
    <property type="component" value="Unassembled WGS sequence"/>
</dbReference>
<dbReference type="AlphaFoldDB" id="A0A9D4PUR5"/>
<keyword evidence="3" id="KW-1185">Reference proteome</keyword>
<comment type="caution">
    <text evidence="2">The sequence shown here is derived from an EMBL/GenBank/DDBJ whole genome shotgun (WGS) entry which is preliminary data.</text>
</comment>
<organism evidence="2 3">
    <name type="scientific">Rhipicephalus sanguineus</name>
    <name type="common">Brown dog tick</name>
    <name type="synonym">Ixodes sanguineus</name>
    <dbReference type="NCBI Taxonomy" id="34632"/>
    <lineage>
        <taxon>Eukaryota</taxon>
        <taxon>Metazoa</taxon>
        <taxon>Ecdysozoa</taxon>
        <taxon>Arthropoda</taxon>
        <taxon>Chelicerata</taxon>
        <taxon>Arachnida</taxon>
        <taxon>Acari</taxon>
        <taxon>Parasitiformes</taxon>
        <taxon>Ixodida</taxon>
        <taxon>Ixodoidea</taxon>
        <taxon>Ixodidae</taxon>
        <taxon>Rhipicephalinae</taxon>
        <taxon>Rhipicephalus</taxon>
        <taxon>Rhipicephalus</taxon>
    </lineage>
</organism>
<evidence type="ECO:0000313" key="3">
    <source>
        <dbReference type="Proteomes" id="UP000821837"/>
    </source>
</evidence>